<organism evidence="13 14">
    <name type="scientific">Cynoglossus semilaevis</name>
    <name type="common">Tongue sole</name>
    <dbReference type="NCBI Taxonomy" id="244447"/>
    <lineage>
        <taxon>Eukaryota</taxon>
        <taxon>Metazoa</taxon>
        <taxon>Chordata</taxon>
        <taxon>Craniata</taxon>
        <taxon>Vertebrata</taxon>
        <taxon>Euteleostomi</taxon>
        <taxon>Actinopterygii</taxon>
        <taxon>Neopterygii</taxon>
        <taxon>Teleostei</taxon>
        <taxon>Neoteleostei</taxon>
        <taxon>Acanthomorphata</taxon>
        <taxon>Carangaria</taxon>
        <taxon>Pleuronectiformes</taxon>
        <taxon>Pleuronectoidei</taxon>
        <taxon>Cynoglossidae</taxon>
        <taxon>Cynoglossinae</taxon>
        <taxon>Cynoglossus</taxon>
    </lineage>
</organism>
<dbReference type="GeneID" id="103391205"/>
<feature type="compositionally biased region" description="Basic residues" evidence="11">
    <location>
        <begin position="476"/>
        <end position="486"/>
    </location>
</feature>
<feature type="compositionally biased region" description="Basic and acidic residues" evidence="11">
    <location>
        <begin position="497"/>
        <end position="529"/>
    </location>
</feature>
<comment type="subunit">
    <text evidence="9">Component of pre-catalytic, catalytic and post-catalytic spliceosomes. Associates with the spliceosome prior to recognition of the 3'-splice site for step II, probably during catalysis of step I.</text>
</comment>
<evidence type="ECO:0000256" key="7">
    <source>
        <dbReference type="ARBA" id="ARBA00023242"/>
    </source>
</evidence>
<evidence type="ECO:0000256" key="11">
    <source>
        <dbReference type="SAM" id="MobiDB-lite"/>
    </source>
</evidence>
<feature type="compositionally biased region" description="Acidic residues" evidence="11">
    <location>
        <begin position="209"/>
        <end position="224"/>
    </location>
</feature>
<protein>
    <recommendedName>
        <fullName evidence="3 10">Pre-mRNA-splicing factor SLU7</fullName>
    </recommendedName>
</protein>
<dbReference type="RefSeq" id="XP_008325601.1">
    <property type="nucleotide sequence ID" value="XM_008327379.2"/>
</dbReference>
<dbReference type="GeneTree" id="ENSGT00390000002292"/>
<feature type="region of interest" description="Disordered" evidence="11">
    <location>
        <begin position="455"/>
        <end position="565"/>
    </location>
</feature>
<dbReference type="OMA" id="KYAWESQ"/>
<dbReference type="OrthoDB" id="249612at2759"/>
<feature type="region of interest" description="Disordered" evidence="11">
    <location>
        <begin position="199"/>
        <end position="226"/>
    </location>
</feature>
<evidence type="ECO:0000259" key="12">
    <source>
        <dbReference type="Pfam" id="PF11708"/>
    </source>
</evidence>
<dbReference type="InterPro" id="IPR021715">
    <property type="entry name" value="Slu7_dom"/>
</dbReference>
<evidence type="ECO:0000256" key="4">
    <source>
        <dbReference type="ARBA" id="ARBA00022664"/>
    </source>
</evidence>
<keyword evidence="5 10" id="KW-0747">Spliceosome</keyword>
<evidence type="ECO:0000256" key="6">
    <source>
        <dbReference type="ARBA" id="ARBA00023187"/>
    </source>
</evidence>
<sequence>MTEQAENSTEGIVSLDEPKKMTREDWRKKKELEEQRKLGNAPAEVDEEGKDINPHIPQYISSVPWYIDPSKRPTLKHQRPQDETETQYSMIGEWYKRGVQENAVATKFRKGSCENCGAMTHKKKDCLERPRKVGARFTGTGIAPDEHSQIQLDLDYDGKRDRWNGYDPEEHQRIVEEYAKVDLAKRTLKAHKLQDELASGKLDQNEFEHDSEDEDEDKYADDIDMPGQNFDSKRRITVRNLRIREDTAKYLRNLDPNSAYYDPKTRAMRENPYSNTGMNADEVGYAGDNFVRYSGDTITLAQTQLFAWEAYERGSEVHLQADPTKLELLHQSFKVKKEDFKDKERESILERYGGQEHLNAPPRELLLAQTEDYMEYSRHGAVIKGQEKAVARSKYEEDVLINNHACIWGSYWMDGFWGYKCCHSMVKQSYCTGKTGIQVNSTDCVPFEEGLVEQQEEEQPKSLLEMHRDKMVKEKKEKKKKKKNKKRESDSDDSEDEEKKKEKLKKALDAEDKRVKHVETIMQLDERKRPYNSLLEVKAPTEEEMEAFRMKRPRPDDPMASFLGH</sequence>
<dbReference type="GO" id="GO:0000398">
    <property type="term" value="P:mRNA splicing, via spliceosome"/>
    <property type="evidence" value="ECO:0007669"/>
    <property type="project" value="UniProtKB-UniRule"/>
</dbReference>
<comment type="subcellular location">
    <subcellularLocation>
        <location evidence="1 10">Nucleus</location>
    </subcellularLocation>
</comment>
<evidence type="ECO:0000313" key="13">
    <source>
        <dbReference type="Ensembl" id="ENSCSEP00000024314.1"/>
    </source>
</evidence>
<feature type="region of interest" description="Disordered" evidence="11">
    <location>
        <begin position="1"/>
        <end position="58"/>
    </location>
</feature>
<feature type="compositionally biased region" description="Basic and acidic residues" evidence="11">
    <location>
        <begin position="458"/>
        <end position="475"/>
    </location>
</feature>
<dbReference type="InParanoid" id="A0A3P8WCC0"/>
<dbReference type="GO" id="GO:0005681">
    <property type="term" value="C:spliceosomal complex"/>
    <property type="evidence" value="ECO:0007669"/>
    <property type="project" value="UniProtKB-UniRule"/>
</dbReference>
<feature type="domain" description="Pre-mRNA-splicing factor SLU7" evidence="12">
    <location>
        <begin position="154"/>
        <end position="410"/>
    </location>
</feature>
<evidence type="ECO:0000256" key="8">
    <source>
        <dbReference type="ARBA" id="ARBA00045201"/>
    </source>
</evidence>
<evidence type="ECO:0000256" key="5">
    <source>
        <dbReference type="ARBA" id="ARBA00022728"/>
    </source>
</evidence>
<dbReference type="Pfam" id="PF11708">
    <property type="entry name" value="Slu7"/>
    <property type="match status" value="1"/>
</dbReference>
<keyword evidence="6 10" id="KW-0508">mRNA splicing</keyword>
<feature type="compositionally biased region" description="Basic and acidic residues" evidence="11">
    <location>
        <begin position="546"/>
        <end position="557"/>
    </location>
</feature>
<dbReference type="GO" id="GO:0030628">
    <property type="term" value="F:pre-mRNA 3'-splice site binding"/>
    <property type="evidence" value="ECO:0007669"/>
    <property type="project" value="UniProtKB-UniRule"/>
</dbReference>
<dbReference type="PANTHER" id="PTHR12942">
    <property type="entry name" value="STEP II SPLICING FACTOR SLU7"/>
    <property type="match status" value="1"/>
</dbReference>
<dbReference type="AlphaFoldDB" id="A0A3P8WCC0"/>
<dbReference type="InterPro" id="IPR039974">
    <property type="entry name" value="Splicing_factor_SLU7"/>
</dbReference>
<dbReference type="STRING" id="244447.ENSCSEP00000024314"/>
<evidence type="ECO:0000256" key="3">
    <source>
        <dbReference type="ARBA" id="ARBA00021377"/>
    </source>
</evidence>
<evidence type="ECO:0000256" key="1">
    <source>
        <dbReference type="ARBA" id="ARBA00004123"/>
    </source>
</evidence>
<keyword evidence="7 10" id="KW-0539">Nucleus</keyword>
<comment type="function">
    <text evidence="10">Involved in pre-mRNA splicing.</text>
</comment>
<keyword evidence="4 10" id="KW-0507">mRNA processing</keyword>
<evidence type="ECO:0000256" key="9">
    <source>
        <dbReference type="ARBA" id="ARBA00046810"/>
    </source>
</evidence>
<dbReference type="PANTHER" id="PTHR12942:SF2">
    <property type="entry name" value="PRE-MRNA-SPLICING FACTOR SLU7"/>
    <property type="match status" value="1"/>
</dbReference>
<dbReference type="CTD" id="10569"/>
<accession>A0A3P8WCC0</accession>
<evidence type="ECO:0000313" key="14">
    <source>
        <dbReference type="Proteomes" id="UP000265120"/>
    </source>
</evidence>
<dbReference type="KEGG" id="csem:103391205"/>
<comment type="similarity">
    <text evidence="2 10">Belongs to the SLU7 family.</text>
</comment>
<evidence type="ECO:0000256" key="2">
    <source>
        <dbReference type="ARBA" id="ARBA00007203"/>
    </source>
</evidence>
<reference evidence="13 14" key="1">
    <citation type="journal article" date="2014" name="Nat. Genet.">
        <title>Whole-genome sequence of a flatfish provides insights into ZW sex chromosome evolution and adaptation to a benthic lifestyle.</title>
        <authorList>
            <person name="Chen S."/>
            <person name="Zhang G."/>
            <person name="Shao C."/>
            <person name="Huang Q."/>
            <person name="Liu G."/>
            <person name="Zhang P."/>
            <person name="Song W."/>
            <person name="An N."/>
            <person name="Chalopin D."/>
            <person name="Volff J.N."/>
            <person name="Hong Y."/>
            <person name="Li Q."/>
            <person name="Sha Z."/>
            <person name="Zhou H."/>
            <person name="Xie M."/>
            <person name="Yu Q."/>
            <person name="Liu Y."/>
            <person name="Xiang H."/>
            <person name="Wang N."/>
            <person name="Wu K."/>
            <person name="Yang C."/>
            <person name="Zhou Q."/>
            <person name="Liao X."/>
            <person name="Yang L."/>
            <person name="Hu Q."/>
            <person name="Zhang J."/>
            <person name="Meng L."/>
            <person name="Jin L."/>
            <person name="Tian Y."/>
            <person name="Lian J."/>
            <person name="Yang J."/>
            <person name="Miao G."/>
            <person name="Liu S."/>
            <person name="Liang Z."/>
            <person name="Yan F."/>
            <person name="Li Y."/>
            <person name="Sun B."/>
            <person name="Zhang H."/>
            <person name="Zhang J."/>
            <person name="Zhu Y."/>
            <person name="Du M."/>
            <person name="Zhao Y."/>
            <person name="Schartl M."/>
            <person name="Tang Q."/>
            <person name="Wang J."/>
        </authorList>
    </citation>
    <scope>NUCLEOTIDE SEQUENCE</scope>
</reference>
<dbReference type="Ensembl" id="ENSCSET00000024642.1">
    <property type="protein sequence ID" value="ENSCSEP00000024314.1"/>
    <property type="gene ID" value="ENSCSEG00000015522.1"/>
</dbReference>
<keyword evidence="14" id="KW-1185">Reference proteome</keyword>
<feature type="compositionally biased region" description="Polar residues" evidence="11">
    <location>
        <begin position="1"/>
        <end position="11"/>
    </location>
</feature>
<evidence type="ECO:0000256" key="10">
    <source>
        <dbReference type="RuleBase" id="RU367071"/>
    </source>
</evidence>
<name>A0A3P8WCC0_CYNSE</name>
<dbReference type="FunCoup" id="A0A3P8WCC0">
    <property type="interactions" value="2121"/>
</dbReference>
<dbReference type="Proteomes" id="UP000265120">
    <property type="component" value="Chromosome 15"/>
</dbReference>
<reference evidence="13" key="3">
    <citation type="submission" date="2025-09" db="UniProtKB">
        <authorList>
            <consortium name="Ensembl"/>
        </authorList>
    </citation>
    <scope>IDENTIFICATION</scope>
</reference>
<feature type="compositionally biased region" description="Basic and acidic residues" evidence="11">
    <location>
        <begin position="16"/>
        <end position="37"/>
    </location>
</feature>
<proteinExistence type="inferred from homology"/>
<comment type="function">
    <text evidence="8">Required for pre-mRNA splicing as component of the spliceosome. Participates in the second catalytic step of pre-mRNA splicing, when the free hydroxyl group of exon I attacks the 3'-splice site to generate spliced mRNA and the excised lariat intron. Required for holding exon 1 properly in the spliceosome and for correct AG identification when more than one possible AG exists in 3'-splicing site region. May be involved in the activation of proximal AG. Probably also involved in alternative splicing regulation.</text>
</comment>
<reference evidence="13" key="2">
    <citation type="submission" date="2025-08" db="UniProtKB">
        <authorList>
            <consortium name="Ensembl"/>
        </authorList>
    </citation>
    <scope>IDENTIFICATION</scope>
</reference>
<comment type="subunit">
    <text evidence="10">Associated with the spliceosome.</text>
</comment>